<dbReference type="CDD" id="cd06225">
    <property type="entry name" value="HAMP"/>
    <property type="match status" value="1"/>
</dbReference>
<evidence type="ECO:0000256" key="4">
    <source>
        <dbReference type="ARBA" id="ARBA00022475"/>
    </source>
</evidence>
<dbReference type="InterPro" id="IPR005467">
    <property type="entry name" value="His_kinase_dom"/>
</dbReference>
<dbReference type="InterPro" id="IPR036097">
    <property type="entry name" value="HisK_dim/P_sf"/>
</dbReference>
<dbReference type="Pfam" id="PF00672">
    <property type="entry name" value="HAMP"/>
    <property type="match status" value="1"/>
</dbReference>
<proteinExistence type="predicted"/>
<comment type="catalytic activity">
    <reaction evidence="1">
        <text>ATP + protein L-histidine = ADP + protein N-phospho-L-histidine.</text>
        <dbReference type="EC" id="2.7.13.3"/>
    </reaction>
</comment>
<dbReference type="PANTHER" id="PTHR45528">
    <property type="entry name" value="SENSOR HISTIDINE KINASE CPXA"/>
    <property type="match status" value="1"/>
</dbReference>
<dbReference type="InterPro" id="IPR008358">
    <property type="entry name" value="Sig_transdc_His_kin/Pase_MprB"/>
</dbReference>
<keyword evidence="6 14" id="KW-0808">Transferase</keyword>
<dbReference type="SMART" id="SM00387">
    <property type="entry name" value="HATPase_c"/>
    <property type="match status" value="1"/>
</dbReference>
<dbReference type="GO" id="GO:0005886">
    <property type="term" value="C:plasma membrane"/>
    <property type="evidence" value="ECO:0007669"/>
    <property type="project" value="UniProtKB-SubCell"/>
</dbReference>
<dbReference type="PROSITE" id="PS50109">
    <property type="entry name" value="HIS_KIN"/>
    <property type="match status" value="1"/>
</dbReference>
<evidence type="ECO:0000256" key="13">
    <source>
        <dbReference type="ARBA" id="ARBA00023136"/>
    </source>
</evidence>
<evidence type="ECO:0000313" key="15">
    <source>
        <dbReference type="Proteomes" id="UP000190951"/>
    </source>
</evidence>
<dbReference type="Gene3D" id="1.10.287.130">
    <property type="match status" value="1"/>
</dbReference>
<evidence type="ECO:0000313" key="14">
    <source>
        <dbReference type="EMBL" id="URZ09406.1"/>
    </source>
</evidence>
<evidence type="ECO:0000256" key="2">
    <source>
        <dbReference type="ARBA" id="ARBA00004651"/>
    </source>
</evidence>
<dbReference type="KEGG" id="crw:CROST_000770"/>
<dbReference type="Gene3D" id="3.30.565.10">
    <property type="entry name" value="Histidine kinase-like ATPase, C-terminal domain"/>
    <property type="match status" value="1"/>
</dbReference>
<keyword evidence="15" id="KW-1185">Reference proteome</keyword>
<evidence type="ECO:0000256" key="9">
    <source>
        <dbReference type="ARBA" id="ARBA00022777"/>
    </source>
</evidence>
<evidence type="ECO:0000256" key="1">
    <source>
        <dbReference type="ARBA" id="ARBA00000085"/>
    </source>
</evidence>
<dbReference type="PROSITE" id="PS50885">
    <property type="entry name" value="HAMP"/>
    <property type="match status" value="1"/>
</dbReference>
<dbReference type="InterPro" id="IPR003594">
    <property type="entry name" value="HATPase_dom"/>
</dbReference>
<dbReference type="SUPFAM" id="SSF55874">
    <property type="entry name" value="ATPase domain of HSP90 chaperone/DNA topoisomerase II/histidine kinase"/>
    <property type="match status" value="1"/>
</dbReference>
<dbReference type="Pfam" id="PF02518">
    <property type="entry name" value="HATPase_c"/>
    <property type="match status" value="1"/>
</dbReference>
<evidence type="ECO:0000256" key="8">
    <source>
        <dbReference type="ARBA" id="ARBA00022741"/>
    </source>
</evidence>
<comment type="subcellular location">
    <subcellularLocation>
        <location evidence="2">Cell membrane</location>
        <topology evidence="2">Multi-pass membrane protein</topology>
    </subcellularLocation>
</comment>
<gene>
    <name evidence="14" type="primary">sasA_1</name>
    <name evidence="14" type="ORF">CROST_000770</name>
</gene>
<dbReference type="GO" id="GO:0000155">
    <property type="term" value="F:phosphorelay sensor kinase activity"/>
    <property type="evidence" value="ECO:0007669"/>
    <property type="project" value="InterPro"/>
</dbReference>
<dbReference type="InterPro" id="IPR003660">
    <property type="entry name" value="HAMP_dom"/>
</dbReference>
<keyword evidence="8" id="KW-0547">Nucleotide-binding</keyword>
<reference evidence="14 15" key="1">
    <citation type="submission" date="2022-04" db="EMBL/GenBank/DDBJ databases">
        <title>Genome sequence of C. roseum typestrain.</title>
        <authorList>
            <person name="Poehlein A."/>
            <person name="Schoch T."/>
            <person name="Duerre P."/>
            <person name="Daniel R."/>
        </authorList>
    </citation>
    <scope>NUCLEOTIDE SEQUENCE [LARGE SCALE GENOMIC DNA]</scope>
    <source>
        <strain evidence="14 15">DSM 7320</strain>
    </source>
</reference>
<dbReference type="RefSeq" id="WP_077833523.1">
    <property type="nucleotide sequence ID" value="NZ_CP096983.1"/>
</dbReference>
<dbReference type="SUPFAM" id="SSF47384">
    <property type="entry name" value="Homodimeric domain of signal transducing histidine kinase"/>
    <property type="match status" value="1"/>
</dbReference>
<keyword evidence="9" id="KW-0418">Kinase</keyword>
<evidence type="ECO:0000256" key="6">
    <source>
        <dbReference type="ARBA" id="ARBA00022679"/>
    </source>
</evidence>
<protein>
    <recommendedName>
        <fullName evidence="3">histidine kinase</fullName>
        <ecNumber evidence="3">2.7.13.3</ecNumber>
    </recommendedName>
</protein>
<dbReference type="InterPro" id="IPR003661">
    <property type="entry name" value="HisK_dim/P_dom"/>
</dbReference>
<dbReference type="EMBL" id="CP096983">
    <property type="protein sequence ID" value="URZ09406.1"/>
    <property type="molecule type" value="Genomic_DNA"/>
</dbReference>
<keyword evidence="12" id="KW-0902">Two-component regulatory system</keyword>
<evidence type="ECO:0000256" key="5">
    <source>
        <dbReference type="ARBA" id="ARBA00022553"/>
    </source>
</evidence>
<dbReference type="SMART" id="SM00388">
    <property type="entry name" value="HisKA"/>
    <property type="match status" value="1"/>
</dbReference>
<evidence type="ECO:0000256" key="12">
    <source>
        <dbReference type="ARBA" id="ARBA00023012"/>
    </source>
</evidence>
<dbReference type="PANTHER" id="PTHR45528:SF1">
    <property type="entry name" value="SENSOR HISTIDINE KINASE CPXA"/>
    <property type="match status" value="1"/>
</dbReference>
<dbReference type="AlphaFoldDB" id="A0A1S8MA70"/>
<dbReference type="EC" id="2.7.13.3" evidence="3"/>
<dbReference type="GO" id="GO:0005524">
    <property type="term" value="F:ATP binding"/>
    <property type="evidence" value="ECO:0007669"/>
    <property type="project" value="UniProtKB-KW"/>
</dbReference>
<keyword evidence="5" id="KW-0597">Phosphoprotein</keyword>
<dbReference type="Proteomes" id="UP000190951">
    <property type="component" value="Chromosome"/>
</dbReference>
<evidence type="ECO:0000256" key="7">
    <source>
        <dbReference type="ARBA" id="ARBA00022692"/>
    </source>
</evidence>
<evidence type="ECO:0000256" key="11">
    <source>
        <dbReference type="ARBA" id="ARBA00022989"/>
    </source>
</evidence>
<keyword evidence="11" id="KW-1133">Transmembrane helix</keyword>
<organism evidence="14 15">
    <name type="scientific">Clostridium felsineum</name>
    <dbReference type="NCBI Taxonomy" id="36839"/>
    <lineage>
        <taxon>Bacteria</taxon>
        <taxon>Bacillati</taxon>
        <taxon>Bacillota</taxon>
        <taxon>Clostridia</taxon>
        <taxon>Eubacteriales</taxon>
        <taxon>Clostridiaceae</taxon>
        <taxon>Clostridium</taxon>
    </lineage>
</organism>
<dbReference type="PRINTS" id="PR01780">
    <property type="entry name" value="LANTIREGPROT"/>
</dbReference>
<keyword evidence="10" id="KW-0067">ATP-binding</keyword>
<name>A0A1S8MA70_9CLOT</name>
<evidence type="ECO:0000256" key="3">
    <source>
        <dbReference type="ARBA" id="ARBA00012438"/>
    </source>
</evidence>
<sequence length="455" mass="52664">MKIFKIKTITMRIWITFTIMILIIVCSISLLYISAFRAFDESQKMQDLKTAHDTIIKNPSTDKPLRFDKIKNLERSKSFLVTVKSDEYEIQDVNKSPNGGPMMPDNNMRKWIIGYLDKAGNSEKQFKDYYNGMKVLFIISPASSYGKDSYFVTYMPYFVDNRILYQVCLVGLVFIIIGFFTAKIVAGHISKPLKELENYTKRIANKEWKEPIEVSSDDEIGSLANSMNIMQKQLKYADENEKMFLQSISHDLKTPVMVIMSHAEAIIDGIYIDSVEKTAEIIKDEAIRLEKKIKQMLYLNTLDYILENDVENKIINLNNLLYNMVDRFEIFNCDIKTDISENTINFFGNEEKIKIAIENILDNALRYARKEIVLRLKRYKENLAEIEIYNDGENISEKSIEKIFDNLYKDKKGKFGLGLAISKKIVDFYGGEIKAINRKVGVSFLIKCPIYKGEA</sequence>
<keyword evidence="4" id="KW-1003">Cell membrane</keyword>
<dbReference type="Gene3D" id="6.10.340.10">
    <property type="match status" value="1"/>
</dbReference>
<dbReference type="CDD" id="cd00082">
    <property type="entry name" value="HisKA"/>
    <property type="match status" value="1"/>
</dbReference>
<dbReference type="FunFam" id="1.10.287.130:FF:000073">
    <property type="entry name" value="Two-component sensor histidine kinase"/>
    <property type="match status" value="1"/>
</dbReference>
<dbReference type="SUPFAM" id="SSF158472">
    <property type="entry name" value="HAMP domain-like"/>
    <property type="match status" value="1"/>
</dbReference>
<dbReference type="STRING" id="84029.CROST_32480"/>
<accession>A0A1S8MA70</accession>
<evidence type="ECO:0000256" key="10">
    <source>
        <dbReference type="ARBA" id="ARBA00022840"/>
    </source>
</evidence>
<dbReference type="Pfam" id="PF00512">
    <property type="entry name" value="HisKA"/>
    <property type="match status" value="1"/>
</dbReference>
<keyword evidence="7" id="KW-0812">Transmembrane</keyword>
<dbReference type="SMART" id="SM00304">
    <property type="entry name" value="HAMP"/>
    <property type="match status" value="1"/>
</dbReference>
<keyword evidence="13" id="KW-0472">Membrane</keyword>
<dbReference type="InterPro" id="IPR036890">
    <property type="entry name" value="HATPase_C_sf"/>
</dbReference>
<dbReference type="InterPro" id="IPR050398">
    <property type="entry name" value="HssS/ArlS-like"/>
</dbReference>